<evidence type="ECO:0000313" key="3">
    <source>
        <dbReference type="Proteomes" id="UP000234681"/>
    </source>
</evidence>
<accession>A6HMJ1</accession>
<gene>
    <name evidence="2" type="ORF">rCG_27424</name>
</gene>
<dbReference type="Proteomes" id="UP000234681">
    <property type="component" value="Chromosome 3"/>
</dbReference>
<proteinExistence type="predicted"/>
<evidence type="ECO:0000313" key="2">
    <source>
        <dbReference type="EMBL" id="EDL79242.1"/>
    </source>
</evidence>
<dbReference type="AlphaFoldDB" id="A6HMJ1"/>
<keyword evidence="1" id="KW-1133">Transmembrane helix</keyword>
<keyword evidence="1" id="KW-0472">Membrane</keyword>
<reference evidence="3" key="1">
    <citation type="submission" date="2005-09" db="EMBL/GenBank/DDBJ databases">
        <authorList>
            <person name="Mural R.J."/>
            <person name="Li P.W."/>
            <person name="Adams M.D."/>
            <person name="Amanatides P.G."/>
            <person name="Baden-Tillson H."/>
            <person name="Barnstead M."/>
            <person name="Chin S.H."/>
            <person name="Dew I."/>
            <person name="Evans C.A."/>
            <person name="Ferriera S."/>
            <person name="Flanigan M."/>
            <person name="Fosler C."/>
            <person name="Glodek A."/>
            <person name="Gu Z."/>
            <person name="Holt R.A."/>
            <person name="Jennings D."/>
            <person name="Kraft C.L."/>
            <person name="Lu F."/>
            <person name="Nguyen T."/>
            <person name="Nusskern D.R."/>
            <person name="Pfannkoch C.M."/>
            <person name="Sitter C."/>
            <person name="Sutton G.G."/>
            <person name="Venter J.C."/>
            <person name="Wang Z."/>
            <person name="Woodage T."/>
            <person name="Zheng X.H."/>
            <person name="Zhong F."/>
        </authorList>
    </citation>
    <scope>NUCLEOTIDE SEQUENCE [LARGE SCALE GENOMIC DNA]</scope>
    <source>
        <strain>BN</strain>
        <strain evidence="3">Sprague-Dawley</strain>
    </source>
</reference>
<protein>
    <submittedName>
        <fullName evidence="2">RCG27424</fullName>
    </submittedName>
</protein>
<feature type="transmembrane region" description="Helical" evidence="1">
    <location>
        <begin position="39"/>
        <end position="64"/>
    </location>
</feature>
<sequence>MTNKTIHYPPQSTTNEPCFHKSILIGPTLCRPAHSGIPLVLLLSACSVVLSLPALLRTLSFWFLSYLLCL</sequence>
<name>A6HMJ1_RAT</name>
<evidence type="ECO:0000256" key="1">
    <source>
        <dbReference type="SAM" id="Phobius"/>
    </source>
</evidence>
<keyword evidence="1" id="KW-0812">Transmembrane</keyword>
<organism evidence="2 3">
    <name type="scientific">Rattus norvegicus</name>
    <name type="common">Rat</name>
    <dbReference type="NCBI Taxonomy" id="10116"/>
    <lineage>
        <taxon>Eukaryota</taxon>
        <taxon>Metazoa</taxon>
        <taxon>Chordata</taxon>
        <taxon>Craniata</taxon>
        <taxon>Vertebrata</taxon>
        <taxon>Euteleostomi</taxon>
        <taxon>Mammalia</taxon>
        <taxon>Eutheria</taxon>
        <taxon>Euarchontoglires</taxon>
        <taxon>Glires</taxon>
        <taxon>Rodentia</taxon>
        <taxon>Myomorpha</taxon>
        <taxon>Muroidea</taxon>
        <taxon>Muridae</taxon>
        <taxon>Murinae</taxon>
        <taxon>Rattus</taxon>
    </lineage>
</organism>
<dbReference type="EMBL" id="CH473949">
    <property type="protein sequence ID" value="EDL79242.1"/>
    <property type="molecule type" value="Genomic_DNA"/>
</dbReference>